<organism evidence="2 3">
    <name type="scientific">Modestobacter roseus</name>
    <dbReference type="NCBI Taxonomy" id="1181884"/>
    <lineage>
        <taxon>Bacteria</taxon>
        <taxon>Bacillati</taxon>
        <taxon>Actinomycetota</taxon>
        <taxon>Actinomycetes</taxon>
        <taxon>Geodermatophilales</taxon>
        <taxon>Geodermatophilaceae</taxon>
        <taxon>Modestobacter</taxon>
    </lineage>
</organism>
<proteinExistence type="predicted"/>
<comment type="caution">
    <text evidence="2">The sequence shown here is derived from an EMBL/GenBank/DDBJ whole genome shotgun (WGS) entry which is preliminary data.</text>
</comment>
<evidence type="ECO:0000313" key="2">
    <source>
        <dbReference type="EMBL" id="TWH71983.1"/>
    </source>
</evidence>
<feature type="region of interest" description="Disordered" evidence="1">
    <location>
        <begin position="25"/>
        <end position="51"/>
    </location>
</feature>
<evidence type="ECO:0000313" key="3">
    <source>
        <dbReference type="Proteomes" id="UP000321490"/>
    </source>
</evidence>
<keyword evidence="3" id="KW-1185">Reference proteome</keyword>
<accession>A0A562IMQ7</accession>
<dbReference type="AlphaFoldDB" id="A0A562IMQ7"/>
<dbReference type="EMBL" id="VLKF01000001">
    <property type="protein sequence ID" value="TWH71983.1"/>
    <property type="molecule type" value="Genomic_DNA"/>
</dbReference>
<sequence length="197" mass="19605">MVVALALVLLAGVLGVVVLTSGGEDARTADPAGATTDASPPVDDGPQPGDTELIDGVTYTLQVRQRDTSCADHAYGSVASFFAQNECTGLARSLWSAEAEGGTAVVSVAEVTMPAESLAEALRALADTDGSGNVSDLLREGVGYPGAPARLQGAQYASSQRGEEVTIVESAWAGQAGSGAVLDVLASSALALPASGG</sequence>
<reference evidence="2 3" key="1">
    <citation type="submission" date="2019-07" db="EMBL/GenBank/DDBJ databases">
        <title>R&amp;d 2014.</title>
        <authorList>
            <person name="Klenk H.-P."/>
        </authorList>
    </citation>
    <scope>NUCLEOTIDE SEQUENCE [LARGE SCALE GENOMIC DNA]</scope>
    <source>
        <strain evidence="2 3">DSM 45764</strain>
    </source>
</reference>
<evidence type="ECO:0008006" key="4">
    <source>
        <dbReference type="Google" id="ProtNLM"/>
    </source>
</evidence>
<dbReference type="Proteomes" id="UP000321490">
    <property type="component" value="Unassembled WGS sequence"/>
</dbReference>
<gene>
    <name evidence="2" type="ORF">JD78_00486</name>
</gene>
<name>A0A562IMQ7_9ACTN</name>
<protein>
    <recommendedName>
        <fullName evidence="4">PknH-like protein</fullName>
    </recommendedName>
</protein>
<evidence type="ECO:0000256" key="1">
    <source>
        <dbReference type="SAM" id="MobiDB-lite"/>
    </source>
</evidence>